<evidence type="ECO:0000313" key="1">
    <source>
        <dbReference type="EMBL" id="ABI81870.1"/>
    </source>
</evidence>
<name>Q0C6R7_SYNC1</name>
<gene>
    <name evidence="1" type="ordered locus">Pcar_3250</name>
</gene>
<reference evidence="2" key="1">
    <citation type="submission" date="2005-10" db="EMBL/GenBank/DDBJ databases">
        <title>Complete sequence of Pelobacter carbinolicus DSM 2380.</title>
        <authorList>
            <person name="Copeland A."/>
            <person name="Lucas S."/>
            <person name="Lapidus A."/>
            <person name="Barry K."/>
            <person name="Detter J.C."/>
            <person name="Glavina T."/>
            <person name="Hammon N."/>
            <person name="Israni S."/>
            <person name="Pitluck S."/>
            <person name="Chertkov O."/>
            <person name="Schmutz J."/>
            <person name="Larimer F."/>
            <person name="Land M."/>
            <person name="Kyrpides N."/>
            <person name="Ivanova N."/>
            <person name="Richardson P."/>
        </authorList>
    </citation>
    <scope>NUCLEOTIDE SEQUENCE [LARGE SCALE GENOMIC DNA]</scope>
    <source>
        <strain evidence="2">DSM 2380 / NBRC 103641 / GraBd1</strain>
    </source>
</reference>
<dbReference type="Proteomes" id="UP000002534">
    <property type="component" value="Chromosome"/>
</dbReference>
<protein>
    <submittedName>
        <fullName evidence="1">Uncharacterized protein</fullName>
    </submittedName>
</protein>
<proteinExistence type="predicted"/>
<dbReference type="KEGG" id="pca:Pcar_3250"/>
<sequence length="40" mass="4142">MKFIFIFAENACSSRGASSRMPGAIVASSPEKVAVAANPQ</sequence>
<dbReference type="EMBL" id="CP000142">
    <property type="protein sequence ID" value="ABI81870.1"/>
    <property type="molecule type" value="Genomic_DNA"/>
</dbReference>
<keyword evidence="2" id="KW-1185">Reference proteome</keyword>
<dbReference type="AlphaFoldDB" id="Q0C6R7"/>
<reference evidence="1 2" key="2">
    <citation type="journal article" date="2012" name="BMC Genomics">
        <title>The genome of Pelobacter carbinolicus reveals surprising metabolic capabilities and physiological features.</title>
        <authorList>
            <person name="Aklujkar M."/>
            <person name="Haveman S.A."/>
            <person name="Didonato R.Jr."/>
            <person name="Chertkov O."/>
            <person name="Han C.S."/>
            <person name="Land M.L."/>
            <person name="Brown P."/>
            <person name="Lovley D.R."/>
        </authorList>
    </citation>
    <scope>NUCLEOTIDE SEQUENCE [LARGE SCALE GENOMIC DNA]</scope>
    <source>
        <strain evidence="2">DSM 2380 / NBRC 103641 / GraBd1</strain>
    </source>
</reference>
<evidence type="ECO:0000313" key="2">
    <source>
        <dbReference type="Proteomes" id="UP000002534"/>
    </source>
</evidence>
<dbReference type="HOGENOM" id="CLU_3293873_0_0_7"/>
<dbReference type="STRING" id="338963.Pcar_3250"/>
<accession>Q0C6R7</accession>
<organism evidence="1 2">
    <name type="scientific">Syntrophotalea carbinolica (strain DSM 2380 / NBRC 103641 / GraBd1)</name>
    <name type="common">Pelobacter carbinolicus</name>
    <dbReference type="NCBI Taxonomy" id="338963"/>
    <lineage>
        <taxon>Bacteria</taxon>
        <taxon>Pseudomonadati</taxon>
        <taxon>Thermodesulfobacteriota</taxon>
        <taxon>Desulfuromonadia</taxon>
        <taxon>Desulfuromonadales</taxon>
        <taxon>Syntrophotaleaceae</taxon>
        <taxon>Syntrophotalea</taxon>
    </lineage>
</organism>